<evidence type="ECO:0000313" key="2">
    <source>
        <dbReference type="Proteomes" id="UP000001194"/>
    </source>
</evidence>
<reference evidence="1 2" key="1">
    <citation type="journal article" date="2008" name="Nature">
        <title>The genome of Laccaria bicolor provides insights into mycorrhizal symbiosis.</title>
        <authorList>
            <person name="Martin F."/>
            <person name="Aerts A."/>
            <person name="Ahren D."/>
            <person name="Brun A."/>
            <person name="Danchin E.G.J."/>
            <person name="Duchaussoy F."/>
            <person name="Gibon J."/>
            <person name="Kohler A."/>
            <person name="Lindquist E."/>
            <person name="Pereda V."/>
            <person name="Salamov A."/>
            <person name="Shapiro H.J."/>
            <person name="Wuyts J."/>
            <person name="Blaudez D."/>
            <person name="Buee M."/>
            <person name="Brokstein P."/>
            <person name="Canbaeck B."/>
            <person name="Cohen D."/>
            <person name="Courty P.E."/>
            <person name="Coutinho P.M."/>
            <person name="Delaruelle C."/>
            <person name="Detter J.C."/>
            <person name="Deveau A."/>
            <person name="DiFazio S."/>
            <person name="Duplessis S."/>
            <person name="Fraissinet-Tachet L."/>
            <person name="Lucic E."/>
            <person name="Frey-Klett P."/>
            <person name="Fourrey C."/>
            <person name="Feussner I."/>
            <person name="Gay G."/>
            <person name="Grimwood J."/>
            <person name="Hoegger P.J."/>
            <person name="Jain P."/>
            <person name="Kilaru S."/>
            <person name="Labbe J."/>
            <person name="Lin Y.C."/>
            <person name="Legue V."/>
            <person name="Le Tacon F."/>
            <person name="Marmeisse R."/>
            <person name="Melayah D."/>
            <person name="Montanini B."/>
            <person name="Muratet M."/>
            <person name="Nehls U."/>
            <person name="Niculita-Hirzel H."/>
            <person name="Oudot-Le Secq M.P."/>
            <person name="Peter M."/>
            <person name="Quesneville H."/>
            <person name="Rajashekar B."/>
            <person name="Reich M."/>
            <person name="Rouhier N."/>
            <person name="Schmutz J."/>
            <person name="Yin T."/>
            <person name="Chalot M."/>
            <person name="Henrissat B."/>
            <person name="Kuees U."/>
            <person name="Lucas S."/>
            <person name="Van de Peer Y."/>
            <person name="Podila G.K."/>
            <person name="Polle A."/>
            <person name="Pukkila P.J."/>
            <person name="Richardson P.M."/>
            <person name="Rouze P."/>
            <person name="Sanders I.R."/>
            <person name="Stajich J.E."/>
            <person name="Tunlid A."/>
            <person name="Tuskan G."/>
            <person name="Grigoriev I.V."/>
        </authorList>
    </citation>
    <scope>NUCLEOTIDE SEQUENCE [LARGE SCALE GENOMIC DNA]</scope>
    <source>
        <strain evidence="2">S238N-H82 / ATCC MYA-4686</strain>
    </source>
</reference>
<dbReference type="EMBL" id="DS547651">
    <property type="protein sequence ID" value="EDQ98045.1"/>
    <property type="molecule type" value="Genomic_DNA"/>
</dbReference>
<evidence type="ECO:0000313" key="1">
    <source>
        <dbReference type="EMBL" id="EDQ98045.1"/>
    </source>
</evidence>
<dbReference type="InParanoid" id="B0E536"/>
<gene>
    <name evidence="1" type="ORF">LACBIDRAFT_314661</name>
</gene>
<feature type="non-terminal residue" evidence="1">
    <location>
        <position position="1"/>
    </location>
</feature>
<dbReference type="AlphaFoldDB" id="B0E536"/>
<dbReference type="GeneID" id="6086960"/>
<dbReference type="KEGG" id="lbc:LACBIDRAFT_314661"/>
<dbReference type="HOGENOM" id="CLU_2612503_0_0_1"/>
<name>B0E536_LACBS</name>
<proteinExistence type="predicted"/>
<dbReference type="Proteomes" id="UP000001194">
    <property type="component" value="Unassembled WGS sequence"/>
</dbReference>
<sequence length="79" mass="8223">DPHIVDQGHIRHRWGCAGIQGSAGVTVAVHGLPLGGGPETATGQIDLFGLPFQGSVRVGKKGLFKAGWEGVLEHLGMSR</sequence>
<keyword evidence="2" id="KW-1185">Reference proteome</keyword>
<organism evidence="2">
    <name type="scientific">Laccaria bicolor (strain S238N-H82 / ATCC MYA-4686)</name>
    <name type="common">Bicoloured deceiver</name>
    <name type="synonym">Laccaria laccata var. bicolor</name>
    <dbReference type="NCBI Taxonomy" id="486041"/>
    <lineage>
        <taxon>Eukaryota</taxon>
        <taxon>Fungi</taxon>
        <taxon>Dikarya</taxon>
        <taxon>Basidiomycota</taxon>
        <taxon>Agaricomycotina</taxon>
        <taxon>Agaricomycetes</taxon>
        <taxon>Agaricomycetidae</taxon>
        <taxon>Agaricales</taxon>
        <taxon>Agaricineae</taxon>
        <taxon>Hydnangiaceae</taxon>
        <taxon>Laccaria</taxon>
    </lineage>
</organism>
<accession>B0E536</accession>
<dbReference type="OrthoDB" id="10039566at2759"/>
<dbReference type="RefSeq" id="XP_001891304.1">
    <property type="nucleotide sequence ID" value="XM_001891269.1"/>
</dbReference>
<protein>
    <submittedName>
        <fullName evidence="1">Predicted protein</fullName>
    </submittedName>
</protein>